<keyword evidence="2" id="KW-1185">Reference proteome</keyword>
<sequence length="127" mass="14591">MHPALFQNPRSKNNSLSSSLEKTFGSEQDKLFQIGGEVIIWERKSKEEKEINCSNDRAHWILSTLGPVCQVDMFQTVPDTSSYVKVEEEKMDPQQLKGCCTYKLTKVSAHPWLVASVLRQRSYWLVV</sequence>
<dbReference type="EMBL" id="JAHRIP010065945">
    <property type="protein sequence ID" value="MEQ2305922.1"/>
    <property type="molecule type" value="Genomic_DNA"/>
</dbReference>
<gene>
    <name evidence="1" type="ORF">AMECASPLE_002958</name>
</gene>
<dbReference type="Proteomes" id="UP001469553">
    <property type="component" value="Unassembled WGS sequence"/>
</dbReference>
<organism evidence="1 2">
    <name type="scientific">Ameca splendens</name>
    <dbReference type="NCBI Taxonomy" id="208324"/>
    <lineage>
        <taxon>Eukaryota</taxon>
        <taxon>Metazoa</taxon>
        <taxon>Chordata</taxon>
        <taxon>Craniata</taxon>
        <taxon>Vertebrata</taxon>
        <taxon>Euteleostomi</taxon>
        <taxon>Actinopterygii</taxon>
        <taxon>Neopterygii</taxon>
        <taxon>Teleostei</taxon>
        <taxon>Neoteleostei</taxon>
        <taxon>Acanthomorphata</taxon>
        <taxon>Ovalentaria</taxon>
        <taxon>Atherinomorphae</taxon>
        <taxon>Cyprinodontiformes</taxon>
        <taxon>Goodeidae</taxon>
        <taxon>Ameca</taxon>
    </lineage>
</organism>
<evidence type="ECO:0000313" key="2">
    <source>
        <dbReference type="Proteomes" id="UP001469553"/>
    </source>
</evidence>
<accession>A0ABV0ZI64</accession>
<proteinExistence type="predicted"/>
<evidence type="ECO:0000313" key="1">
    <source>
        <dbReference type="EMBL" id="MEQ2305922.1"/>
    </source>
</evidence>
<reference evidence="1 2" key="1">
    <citation type="submission" date="2021-06" db="EMBL/GenBank/DDBJ databases">
        <authorList>
            <person name="Palmer J.M."/>
        </authorList>
    </citation>
    <scope>NUCLEOTIDE SEQUENCE [LARGE SCALE GENOMIC DNA]</scope>
    <source>
        <strain evidence="1 2">AS_MEX2019</strain>
        <tissue evidence="1">Muscle</tissue>
    </source>
</reference>
<protein>
    <submittedName>
        <fullName evidence="1">Uncharacterized protein</fullName>
    </submittedName>
</protein>
<name>A0ABV0ZI64_9TELE</name>
<comment type="caution">
    <text evidence="1">The sequence shown here is derived from an EMBL/GenBank/DDBJ whole genome shotgun (WGS) entry which is preliminary data.</text>
</comment>